<dbReference type="Pfam" id="PF22925">
    <property type="entry name" value="TS_C"/>
    <property type="match status" value="1"/>
</dbReference>
<dbReference type="InterPro" id="IPR036278">
    <property type="entry name" value="Sialidase_sf"/>
</dbReference>
<dbReference type="AlphaFoldDB" id="K2MZU5"/>
<dbReference type="InterPro" id="IPR008377">
    <property type="entry name" value="Sialidase_trypan"/>
</dbReference>
<dbReference type="GO" id="GO:0004308">
    <property type="term" value="F:exo-alpha-sialidase activity"/>
    <property type="evidence" value="ECO:0007669"/>
    <property type="project" value="InterPro"/>
</dbReference>
<sequence length="204" mass="22775">TWREAIGRLSRVWVNARSGVSRKESLHVDTLITAAIEERRLLLYTWRGHASGKKRATALCLWVTDNNRTFSVGTVAVENAANWMLASTLLYSDGDLHPLQRRGNGEGRVMSFSRLTEELSTIESVLSNWAQKDIFFSSLSIPTPGLVAVLSDAARDDTWNDEYLCPNAMVGNAVKDNYGFQSTGLESRAIWPRTLGAIKCVMYF</sequence>
<dbReference type="SUPFAM" id="SSF49899">
    <property type="entry name" value="Concanavalin A-like lectins/glucanases"/>
    <property type="match status" value="1"/>
</dbReference>
<dbReference type="SUPFAM" id="SSF50939">
    <property type="entry name" value="Sialidases"/>
    <property type="match status" value="1"/>
</dbReference>
<protein>
    <submittedName>
        <fullName evidence="3">Trans-sialidase, putative</fullName>
    </submittedName>
</protein>
<evidence type="ECO:0000259" key="1">
    <source>
        <dbReference type="Pfam" id="PF13859"/>
    </source>
</evidence>
<dbReference type="EMBL" id="AHKC01017201">
    <property type="protein sequence ID" value="EKF27901.1"/>
    <property type="molecule type" value="Genomic_DNA"/>
</dbReference>
<name>K2MZU5_TRYCR</name>
<dbReference type="PRINTS" id="PR01803">
    <property type="entry name" value="TCSIALIDASE"/>
</dbReference>
<feature type="non-terminal residue" evidence="3">
    <location>
        <position position="1"/>
    </location>
</feature>
<feature type="domain" description="Trans-sialidase C-terminal" evidence="2">
    <location>
        <begin position="142"/>
        <end position="192"/>
    </location>
</feature>
<feature type="domain" description="Sialidase" evidence="1">
    <location>
        <begin position="1"/>
        <end position="95"/>
    </location>
</feature>
<organism evidence="3 4">
    <name type="scientific">Trypanosoma cruzi marinkellei</name>
    <dbReference type="NCBI Taxonomy" id="85056"/>
    <lineage>
        <taxon>Eukaryota</taxon>
        <taxon>Discoba</taxon>
        <taxon>Euglenozoa</taxon>
        <taxon>Kinetoplastea</taxon>
        <taxon>Metakinetoplastina</taxon>
        <taxon>Trypanosomatida</taxon>
        <taxon>Trypanosomatidae</taxon>
        <taxon>Trypanosoma</taxon>
        <taxon>Schizotrypanum</taxon>
    </lineage>
</organism>
<gene>
    <name evidence="3" type="ORF">MOQ_008365</name>
</gene>
<comment type="caution">
    <text evidence="3">The sequence shown here is derived from an EMBL/GenBank/DDBJ whole genome shotgun (WGS) entry which is preliminary data.</text>
</comment>
<evidence type="ECO:0000313" key="4">
    <source>
        <dbReference type="Proteomes" id="UP000007350"/>
    </source>
</evidence>
<dbReference type="Proteomes" id="UP000007350">
    <property type="component" value="Unassembled WGS sequence"/>
</dbReference>
<dbReference type="OrthoDB" id="10328032at2759"/>
<accession>K2MZU5</accession>
<reference evidence="3 4" key="1">
    <citation type="journal article" date="2012" name="BMC Genomics">
        <title>Comparative genomic analysis of human infective Trypanosoma cruzi lineages with the bat-restricted subspecies T. cruzi marinkellei.</title>
        <authorList>
            <person name="Franzen O."/>
            <person name="Talavera-Lopez C."/>
            <person name="Ochaya S."/>
            <person name="Butler C.E."/>
            <person name="Messenger L.A."/>
            <person name="Lewis M.D."/>
            <person name="Llewellyn M.S."/>
            <person name="Marinkelle C.J."/>
            <person name="Tyler K.M."/>
            <person name="Miles M.A."/>
            <person name="Andersson B."/>
        </authorList>
    </citation>
    <scope>NUCLEOTIDE SEQUENCE [LARGE SCALE GENOMIC DNA]</scope>
    <source>
        <strain evidence="3 4">B7</strain>
    </source>
</reference>
<dbReference type="Gene3D" id="2.120.10.10">
    <property type="match status" value="1"/>
</dbReference>
<dbReference type="Pfam" id="PF13859">
    <property type="entry name" value="BNR_3"/>
    <property type="match status" value="1"/>
</dbReference>
<dbReference type="InterPro" id="IPR011040">
    <property type="entry name" value="Sialidase"/>
</dbReference>
<keyword evidence="4" id="KW-1185">Reference proteome</keyword>
<evidence type="ECO:0000313" key="3">
    <source>
        <dbReference type="EMBL" id="EKF27901.1"/>
    </source>
</evidence>
<dbReference type="Gene3D" id="2.60.120.200">
    <property type="match status" value="1"/>
</dbReference>
<evidence type="ECO:0000259" key="2">
    <source>
        <dbReference type="Pfam" id="PF22925"/>
    </source>
</evidence>
<dbReference type="InterPro" id="IPR013320">
    <property type="entry name" value="ConA-like_dom_sf"/>
</dbReference>
<proteinExistence type="predicted"/>
<dbReference type="InterPro" id="IPR055239">
    <property type="entry name" value="TS_C"/>
</dbReference>